<dbReference type="EMBL" id="PQGG01000034">
    <property type="protein sequence ID" value="POP51828.1"/>
    <property type="molecule type" value="Genomic_DNA"/>
</dbReference>
<comment type="caution">
    <text evidence="1">The sequence shown here is derived from an EMBL/GenBank/DDBJ whole genome shotgun (WGS) entry which is preliminary data.</text>
</comment>
<dbReference type="AlphaFoldDB" id="A0A2S4HCY6"/>
<proteinExistence type="predicted"/>
<reference evidence="1" key="1">
    <citation type="submission" date="2018-01" db="EMBL/GenBank/DDBJ databases">
        <authorList>
            <person name="Yu X.-D."/>
        </authorList>
    </citation>
    <scope>NUCLEOTIDE SEQUENCE</scope>
    <source>
        <strain evidence="1">ZX-21</strain>
    </source>
</reference>
<protein>
    <submittedName>
        <fullName evidence="1">Uncharacterized protein</fullName>
    </submittedName>
</protein>
<dbReference type="RefSeq" id="WP_103685277.1">
    <property type="nucleotide sequence ID" value="NZ_PQGG01000034.1"/>
</dbReference>
<evidence type="ECO:0000313" key="1">
    <source>
        <dbReference type="EMBL" id="POP51828.1"/>
    </source>
</evidence>
<dbReference type="Proteomes" id="UP000237222">
    <property type="component" value="Unassembled WGS sequence"/>
</dbReference>
<evidence type="ECO:0000313" key="2">
    <source>
        <dbReference type="Proteomes" id="UP000237222"/>
    </source>
</evidence>
<gene>
    <name evidence="1" type="ORF">C0068_14905</name>
</gene>
<organism evidence="1 2">
    <name type="scientific">Zhongshania marina</name>
    <dbReference type="NCBI Taxonomy" id="2304603"/>
    <lineage>
        <taxon>Bacteria</taxon>
        <taxon>Pseudomonadati</taxon>
        <taxon>Pseudomonadota</taxon>
        <taxon>Gammaproteobacteria</taxon>
        <taxon>Cellvibrionales</taxon>
        <taxon>Spongiibacteraceae</taxon>
        <taxon>Zhongshania</taxon>
    </lineage>
</organism>
<sequence>MADLGSGKLIALEDYQLYMPLLEAMRLDLEETLEDKPNAVFYPGRSIVVNRFLATLKVMLGEDGSSLAMIDEQSSVSAQSVCSTIKAYHAALLKCAPSAALAN</sequence>
<name>A0A2S4HCY6_9GAMM</name>
<dbReference type="OrthoDB" id="9946118at2"/>
<accession>A0A2S4HCY6</accession>